<reference evidence="1 2" key="1">
    <citation type="submission" date="2024-04" db="EMBL/GenBank/DDBJ databases">
        <authorList>
            <person name="Fracassetti M."/>
        </authorList>
    </citation>
    <scope>NUCLEOTIDE SEQUENCE [LARGE SCALE GENOMIC DNA]</scope>
</reference>
<gene>
    <name evidence="1" type="ORF">LTRI10_LOCUS32811</name>
</gene>
<proteinExistence type="predicted"/>
<organism evidence="1 2">
    <name type="scientific">Linum trigynum</name>
    <dbReference type="NCBI Taxonomy" id="586398"/>
    <lineage>
        <taxon>Eukaryota</taxon>
        <taxon>Viridiplantae</taxon>
        <taxon>Streptophyta</taxon>
        <taxon>Embryophyta</taxon>
        <taxon>Tracheophyta</taxon>
        <taxon>Spermatophyta</taxon>
        <taxon>Magnoliopsida</taxon>
        <taxon>eudicotyledons</taxon>
        <taxon>Gunneridae</taxon>
        <taxon>Pentapetalae</taxon>
        <taxon>rosids</taxon>
        <taxon>fabids</taxon>
        <taxon>Malpighiales</taxon>
        <taxon>Linaceae</taxon>
        <taxon>Linum</taxon>
    </lineage>
</organism>
<dbReference type="EMBL" id="OZ034819">
    <property type="protein sequence ID" value="CAL1392143.1"/>
    <property type="molecule type" value="Genomic_DNA"/>
</dbReference>
<protein>
    <submittedName>
        <fullName evidence="1">Uncharacterized protein</fullName>
    </submittedName>
</protein>
<keyword evidence="2" id="KW-1185">Reference proteome</keyword>
<evidence type="ECO:0000313" key="1">
    <source>
        <dbReference type="EMBL" id="CAL1392143.1"/>
    </source>
</evidence>
<accession>A0AAV2F2C8</accession>
<dbReference type="Proteomes" id="UP001497516">
    <property type="component" value="Chromosome 6"/>
</dbReference>
<sequence>MKFWSDPISTLLGLDGIPVRSGFNQKVDADCFLSQSPTRTIGQSLIPPLSSPISRRSTSSLLRFFCSLYLPDSSSPSLRYQNPTQLSTHAHHRLRRCPLHRDSTNKVWILAMMSTRILAAMSAGQRLCMSSSGAVSVGASVEFEKRETRLAV</sequence>
<name>A0AAV2F2C8_9ROSI</name>
<evidence type="ECO:0000313" key="2">
    <source>
        <dbReference type="Proteomes" id="UP001497516"/>
    </source>
</evidence>
<dbReference type="AlphaFoldDB" id="A0AAV2F2C8"/>